<organism evidence="11 12">
    <name type="scientific">Mycoplasma yeatsii</name>
    <dbReference type="NCBI Taxonomy" id="51365"/>
    <lineage>
        <taxon>Bacteria</taxon>
        <taxon>Bacillati</taxon>
        <taxon>Mycoplasmatota</taxon>
        <taxon>Mollicutes</taxon>
        <taxon>Mycoplasmataceae</taxon>
        <taxon>Mycoplasma</taxon>
    </lineage>
</organism>
<feature type="transmembrane region" description="Helical" evidence="9">
    <location>
        <begin position="1074"/>
        <end position="1091"/>
    </location>
</feature>
<comment type="subcellular location">
    <subcellularLocation>
        <location evidence="1">Cell membrane</location>
        <topology evidence="1">Multi-pass membrane protein</topology>
    </subcellularLocation>
</comment>
<evidence type="ECO:0000256" key="1">
    <source>
        <dbReference type="ARBA" id="ARBA00004651"/>
    </source>
</evidence>
<evidence type="ECO:0000256" key="6">
    <source>
        <dbReference type="ARBA" id="ARBA00022989"/>
    </source>
</evidence>
<sequence>MKKRAFNIKQILRLSSIFLLLASLVSGIGVSTYKVVENISPGSKFSKGFEAMVGVFDKSKKPDNDKGLPNGISSEAAKAIEQKLSPFSNTSVEIEQSGKSRVLVKAPKANYNNSQALFKESIERVGGLFILDKNYKDLLFNDEIMKKAGVDGVYNDTNTSQTPIKNKLSIDEFLGKARDESLQPGDTQTRNAPFVTFEIKEDYLKKLLGVSGDNKDNKNNTPTEMTMITSMGSVLSRLRSYYVHIDQSESNANKNKFLNVYLNEIIKQVRQWISSNGAQNSETANALIDLFAINYKIKNNTGEWVNAKASLVGKDIKKWWKSDSEGGIDDLVDLKHVLYGQNDLRNVTNVAQDYEFEFINSTNKYLYDSNSKADDFNDVEKDGKGKGKYFGQIQATSGVRSLSGTSTIGPYYKVASDIISVMMKEVLFRQTTIADGSTVVNKNLKQDLFRDQVLLNNKQISAQQNQRISSISPALVTDKQTSSTKLYIPVANYTMSTQIVSDIVQTSLGYEFKVLSIEENDEEITPVMLYVTIVFLAILSLAVMIFMVFAYRLLGLFAIIIAAISGSLTLLLPIVFSITVGPEILTLLFISVGLVLDTCIIYFEAFKKNIHAEKRSPESSFNISNKDTLTILLDASFIILIPNILLFILGSGALKSIATIGVISILFVIVFAIITLRILTWLSIKAKLFTNYPWLLPFNTQRNYESSLLNDIRVSYYNSKIENLNSKEKLTAKDLAKLKQAKDKYNFYKDLEQKIIAQRKDKKLKKDAIQISTINQKIAKIVKRTKNNKFFSFFAKSRIKDLEIKRDLILAELNTQSTKEELSTLKNRSNQRKIFNVNKIFSIFFMIFMILGISLGFSVGPNYNVSFGNSVSVTMYGNQIDDIYNRLDSIFLQYQSTETSNGDVNRANRIRQMGKVLVDYKLQEDNFISRTEFNNRSYDELTNSEKYRWSAFVTSGVFKKIFDDRYFDLWNSRSSSPSSIYRLKLQIEYGSNFVDVLSRSNEANELPWVSFRITNLKDKTVVNVFERFLYNFKTFSGNPDATTPRYDHIRNSSDEGIINLINTPYTSFGQIKQMAIVFGIALIALSVYMIIRFKWTYFVALALSVALTVLLVVSLVVVLRVPVGIEILGAVLAVLSFAVITSVLILGKGKSIMKAKSLKAFSEVFDKEVNVSSEIRAIKHEIREKSLIVRKEFKTLLKQKANDKIQELGFKNKVHKLWLTIIWKYKFIFSKKENQSYKEYKLKQKEIKSVVKQNKQRTDKKLDSLISNNSFLKEVFVNVFTFGLNRTLLVTVIYITYALIISLCMPSIIGMGVTIIIGVLISTLVSLVIALPLWILLERKRIIYILGYKHFVQNYRVSQEEQIIVGIND</sequence>
<keyword evidence="7" id="KW-0811">Translocation</keyword>
<dbReference type="InterPro" id="IPR022813">
    <property type="entry name" value="SecD/SecF_arch_bac"/>
</dbReference>
<evidence type="ECO:0000259" key="10">
    <source>
        <dbReference type="Pfam" id="PF02355"/>
    </source>
</evidence>
<feature type="transmembrane region" description="Helical" evidence="9">
    <location>
        <begin position="840"/>
        <end position="860"/>
    </location>
</feature>
<evidence type="ECO:0000256" key="5">
    <source>
        <dbReference type="ARBA" id="ARBA00022927"/>
    </source>
</evidence>
<dbReference type="Gene3D" id="1.20.1640.10">
    <property type="entry name" value="Multidrug efflux transporter AcrB transmembrane domain"/>
    <property type="match status" value="1"/>
</dbReference>
<feature type="transmembrane region" description="Helical" evidence="9">
    <location>
        <begin position="656"/>
        <end position="679"/>
    </location>
</feature>
<feature type="domain" description="Protein export membrane protein SecD/SecF C-terminal" evidence="10">
    <location>
        <begin position="1071"/>
        <end position="1170"/>
    </location>
</feature>
<reference evidence="11" key="1">
    <citation type="submission" date="2023-07" db="EMBL/GenBank/DDBJ databases">
        <title>Genomic Encyclopedia of Type Strains, Phase IV (KMG-IV): sequencing the most valuable type-strain genomes for metagenomic binning, comparative biology and taxonomic classification.</title>
        <authorList>
            <person name="Goeker M."/>
        </authorList>
    </citation>
    <scope>NUCLEOTIDE SEQUENCE [LARGE SCALE GENOMIC DNA]</scope>
    <source>
        <strain evidence="11">DSM 22019</strain>
    </source>
</reference>
<name>A0ABU0NEE6_9MOLU</name>
<keyword evidence="5" id="KW-0653">Protein transport</keyword>
<accession>A0ABU0NEE6</accession>
<proteinExistence type="predicted"/>
<feature type="transmembrane region" description="Helical" evidence="9">
    <location>
        <begin position="627"/>
        <end position="650"/>
    </location>
</feature>
<evidence type="ECO:0000256" key="7">
    <source>
        <dbReference type="ARBA" id="ARBA00023010"/>
    </source>
</evidence>
<evidence type="ECO:0000256" key="9">
    <source>
        <dbReference type="SAM" id="Phobius"/>
    </source>
</evidence>
<keyword evidence="6 9" id="KW-1133">Transmembrane helix</keyword>
<evidence type="ECO:0000256" key="4">
    <source>
        <dbReference type="ARBA" id="ARBA00022692"/>
    </source>
</evidence>
<dbReference type="InterPro" id="IPR048634">
    <property type="entry name" value="SecD_SecF_C"/>
</dbReference>
<dbReference type="RefSeq" id="WP_307444821.1">
    <property type="nucleotide sequence ID" value="NZ_JAUSWP010000003.1"/>
</dbReference>
<dbReference type="EMBL" id="JAUSWP010000003">
    <property type="protein sequence ID" value="MDQ0567820.1"/>
    <property type="molecule type" value="Genomic_DNA"/>
</dbReference>
<comment type="caution">
    <text evidence="11">The sequence shown here is derived from an EMBL/GenBank/DDBJ whole genome shotgun (WGS) entry which is preliminary data.</text>
</comment>
<gene>
    <name evidence="11" type="ORF">J2Z63_000465</name>
</gene>
<protein>
    <submittedName>
        <fullName evidence="11">SecD/SecF fusion protein</fullName>
    </submittedName>
</protein>
<keyword evidence="4 9" id="KW-0812">Transmembrane</keyword>
<feature type="transmembrane region" description="Helical" evidence="9">
    <location>
        <begin position="1127"/>
        <end position="1147"/>
    </location>
</feature>
<dbReference type="PANTHER" id="PTHR30081">
    <property type="entry name" value="PROTEIN-EXPORT MEMBRANE PROTEIN SEC"/>
    <property type="match status" value="1"/>
</dbReference>
<feature type="transmembrane region" description="Helical" evidence="9">
    <location>
        <begin position="1315"/>
        <end position="1337"/>
    </location>
</feature>
<feature type="transmembrane region" description="Helical" evidence="9">
    <location>
        <begin position="556"/>
        <end position="578"/>
    </location>
</feature>
<evidence type="ECO:0000313" key="11">
    <source>
        <dbReference type="EMBL" id="MDQ0567820.1"/>
    </source>
</evidence>
<evidence type="ECO:0000313" key="12">
    <source>
        <dbReference type="Proteomes" id="UP001236620"/>
    </source>
</evidence>
<keyword evidence="12" id="KW-1185">Reference proteome</keyword>
<feature type="transmembrane region" description="Helical" evidence="9">
    <location>
        <begin position="1098"/>
        <end position="1121"/>
    </location>
</feature>
<keyword evidence="2" id="KW-0813">Transport</keyword>
<feature type="transmembrane region" description="Helical" evidence="9">
    <location>
        <begin position="527"/>
        <end position="549"/>
    </location>
</feature>
<evidence type="ECO:0000256" key="8">
    <source>
        <dbReference type="ARBA" id="ARBA00023136"/>
    </source>
</evidence>
<evidence type="ECO:0000256" key="2">
    <source>
        <dbReference type="ARBA" id="ARBA00022448"/>
    </source>
</evidence>
<feature type="transmembrane region" description="Helical" evidence="9">
    <location>
        <begin position="584"/>
        <end position="606"/>
    </location>
</feature>
<dbReference type="Pfam" id="PF02355">
    <property type="entry name" value="SecD_SecF_C"/>
    <property type="match status" value="1"/>
</dbReference>
<dbReference type="Proteomes" id="UP001236620">
    <property type="component" value="Unassembled WGS sequence"/>
</dbReference>
<feature type="transmembrane region" description="Helical" evidence="9">
    <location>
        <begin position="1288"/>
        <end position="1309"/>
    </location>
</feature>
<keyword evidence="3" id="KW-1003">Cell membrane</keyword>
<evidence type="ECO:0000256" key="3">
    <source>
        <dbReference type="ARBA" id="ARBA00022475"/>
    </source>
</evidence>
<dbReference type="SUPFAM" id="SSF82866">
    <property type="entry name" value="Multidrug efflux transporter AcrB transmembrane domain"/>
    <property type="match status" value="1"/>
</dbReference>
<keyword evidence="8 9" id="KW-0472">Membrane</keyword>
<dbReference type="NCBIfam" id="NF037998">
    <property type="entry name" value="RND_1"/>
    <property type="match status" value="1"/>
</dbReference>